<sequence>MINLFIIIPILSCNISSPEPIDNKHPVYVIENQDYSEYSRAYFASGCFWCVETIYESLEGVKEVYSGYAGGSTVNPNYYQVMTGKTGHAESIEIIYDKSLIKFEMLLKVFFDSHDPTTMNRQGPDYGTQYRSIAFYSDEKEKEKINNYINLLSSNSIFGKNIVTEVKKIEEFYYAEDYHQDFEKKNPNNPYVQNVSIPRFEEFKKKSSNYVKIKDEHK</sequence>
<feature type="domain" description="Peptide methionine sulphoxide reductase MsrA" evidence="3">
    <location>
        <begin position="41"/>
        <end position="192"/>
    </location>
</feature>
<dbReference type="EMBL" id="UINC01001660">
    <property type="protein sequence ID" value="SUZ85978.1"/>
    <property type="molecule type" value="Genomic_DNA"/>
</dbReference>
<gene>
    <name evidence="4" type="ORF">METZ01_LOCUS38832</name>
</gene>
<evidence type="ECO:0000259" key="3">
    <source>
        <dbReference type="Pfam" id="PF01625"/>
    </source>
</evidence>
<dbReference type="Gene3D" id="3.30.1060.10">
    <property type="entry name" value="Peptide methionine sulphoxide reductase MsrA"/>
    <property type="match status" value="1"/>
</dbReference>
<dbReference type="PANTHER" id="PTHR43774">
    <property type="entry name" value="PEPTIDE METHIONINE SULFOXIDE REDUCTASE"/>
    <property type="match status" value="1"/>
</dbReference>
<organism evidence="4">
    <name type="scientific">marine metagenome</name>
    <dbReference type="NCBI Taxonomy" id="408172"/>
    <lineage>
        <taxon>unclassified sequences</taxon>
        <taxon>metagenomes</taxon>
        <taxon>ecological metagenomes</taxon>
    </lineage>
</organism>
<dbReference type="InterPro" id="IPR002569">
    <property type="entry name" value="Met_Sox_Rdtase_MsrA_dom"/>
</dbReference>
<dbReference type="HAMAP" id="MF_01401">
    <property type="entry name" value="MsrA"/>
    <property type="match status" value="1"/>
</dbReference>
<proteinExistence type="inferred from homology"/>
<evidence type="ECO:0000256" key="2">
    <source>
        <dbReference type="ARBA" id="ARBA00023002"/>
    </source>
</evidence>
<keyword evidence="2" id="KW-0560">Oxidoreductase</keyword>
<accession>A0A381R543</accession>
<dbReference type="GO" id="GO:0008113">
    <property type="term" value="F:peptide-methionine (S)-S-oxide reductase activity"/>
    <property type="evidence" value="ECO:0007669"/>
    <property type="project" value="UniProtKB-EC"/>
</dbReference>
<dbReference type="PANTHER" id="PTHR43774:SF1">
    <property type="entry name" value="PEPTIDE METHIONINE SULFOXIDE REDUCTASE MSRA 2"/>
    <property type="match status" value="1"/>
</dbReference>
<dbReference type="EC" id="1.8.4.11" evidence="1"/>
<dbReference type="NCBIfam" id="TIGR00401">
    <property type="entry name" value="msrA"/>
    <property type="match status" value="1"/>
</dbReference>
<dbReference type="InterPro" id="IPR036509">
    <property type="entry name" value="Met_Sox_Rdtase_MsrA_sf"/>
</dbReference>
<evidence type="ECO:0000256" key="1">
    <source>
        <dbReference type="ARBA" id="ARBA00012502"/>
    </source>
</evidence>
<reference evidence="4" key="1">
    <citation type="submission" date="2018-05" db="EMBL/GenBank/DDBJ databases">
        <authorList>
            <person name="Lanie J.A."/>
            <person name="Ng W.-L."/>
            <person name="Kazmierczak K.M."/>
            <person name="Andrzejewski T.M."/>
            <person name="Davidsen T.M."/>
            <person name="Wayne K.J."/>
            <person name="Tettelin H."/>
            <person name="Glass J.I."/>
            <person name="Rusch D."/>
            <person name="Podicherti R."/>
            <person name="Tsui H.-C.T."/>
            <person name="Winkler M.E."/>
        </authorList>
    </citation>
    <scope>NUCLEOTIDE SEQUENCE</scope>
</reference>
<evidence type="ECO:0000313" key="4">
    <source>
        <dbReference type="EMBL" id="SUZ85978.1"/>
    </source>
</evidence>
<dbReference type="Pfam" id="PF01625">
    <property type="entry name" value="PMSR"/>
    <property type="match status" value="1"/>
</dbReference>
<name>A0A381R543_9ZZZZ</name>
<dbReference type="AlphaFoldDB" id="A0A381R543"/>
<dbReference type="SUPFAM" id="SSF55068">
    <property type="entry name" value="Peptide methionine sulfoxide reductase"/>
    <property type="match status" value="1"/>
</dbReference>
<protein>
    <recommendedName>
        <fullName evidence="1">peptide-methionine (S)-S-oxide reductase</fullName>
        <ecNumber evidence="1">1.8.4.11</ecNumber>
    </recommendedName>
</protein>